<evidence type="ECO:0000256" key="1">
    <source>
        <dbReference type="PROSITE-ProRule" id="PRU00473"/>
    </source>
</evidence>
<dbReference type="Pfam" id="PF13573">
    <property type="entry name" value="SprB"/>
    <property type="match status" value="9"/>
</dbReference>
<dbReference type="Gene3D" id="3.30.1330.60">
    <property type="entry name" value="OmpA-like domain"/>
    <property type="match status" value="1"/>
</dbReference>
<dbReference type="PROSITE" id="PS51123">
    <property type="entry name" value="OMPA_2"/>
    <property type="match status" value="1"/>
</dbReference>
<dbReference type="SUPFAM" id="SSF101898">
    <property type="entry name" value="NHL repeat"/>
    <property type="match status" value="1"/>
</dbReference>
<gene>
    <name evidence="3" type="ORF">IPP15_24155</name>
</gene>
<dbReference type="Proteomes" id="UP000808337">
    <property type="component" value="Unassembled WGS sequence"/>
</dbReference>
<dbReference type="InterPro" id="IPR025667">
    <property type="entry name" value="SprB_repeat"/>
</dbReference>
<dbReference type="InterPro" id="IPR036737">
    <property type="entry name" value="OmpA-like_sf"/>
</dbReference>
<comment type="caution">
    <text evidence="3">The sequence shown here is derived from an EMBL/GenBank/DDBJ whole genome shotgun (WGS) entry which is preliminary data.</text>
</comment>
<dbReference type="InterPro" id="IPR006665">
    <property type="entry name" value="OmpA-like"/>
</dbReference>
<sequence>MIKHTFKTFIFPLLLLLQLPLSLPGQVLVDRCKLLDQSSPINNIWVDEDNIKWVANTQGLNKVFSLDLVEKVPIPAGTTSLLTIRGGNAKLEWSTSEMQQLVGNVNFTCASYDPKTKTVWLGTKESGAFQITVSPLRVVQRLNTDNKKLASNQINDIFVTTTGTTYIATNDGMLIGSGDKWTLEERYLNFVGVDAWGTNLWILGDDFLWQVDAKGKWSPIAIELKNVEGQLRDIAVDDEGRVWIASNMMTGYDVAADKYQRFGPGQYFTSQFVNCLDVDKDGSIWTGTKDKGLYLIQWESSLIISIENDNPLDCRSNEPIASLTTKVAGGQPPYTYKWNTGQTTADISKLPKGEYVLTVTDAKAAVKTGKYQILDPSIKATVTQLSPSSGQADGSATISASGGSGQYIYQWDNDEPNITATKLTAGMHAVTVSDKSGCSTTATITISENLTPLSASITVVSDNKCDYSTNGSLKAEVKGGKTPYKYNWSTNAGSANTLTSLAPGNYKLTVTDASGQTSTANVTLNSPPAFSASIELLFPATANESNGQAQVKTTGGKSPFTYAWNNGEKISIVKNLSTGSHNVTVTDANGCTAETSLFVSETITPINVSVSQQSQISCHSTATASLSAFANGGKPPLKYLWSNGQTSSTVNGLMAGTYLLTVTDAAGTLSTASFTISEPDPISVVVTADAVASSGGIDGKATAKVTGGNAPYQYNWDNGEKSNKAVKLSAGNHIVSISDAMGCTTSGVVDISENILAMEISITQKSKILCSGSLDANIEATVKGGKAPFVYRWNAASSSASLSNIGQGLYTLTVTDATGHTATSVITVDAPQPLKIDVKVDAPASTGGTDGKATSTVSGGTGKYTYAWDNNEKTARAEKLEEGTHKLTVTDENGCTTISNIDITENILPLVVKINQDKKINCYGSHEASLKADVSGGKQPFSYSWSGSGIDAKGESIKDLSAGMYTLSVTDATGGSVTKQYEVTEPKALKVTLDNMLPASTGNADGEATISVAGGTPPYSSTNIVSPAGSTSFKASKLSPGIHQVTVSDAAGCTAEIVISIPENILQLTTSIHQTKEILCSGNADAAIEGTVKGGKQPYTYAWNTGQTTTNLSNLSAGNYTLNVTDASGQKSSADFKVTAPAAMTLEITNLRSATNDRLNDGKGEIVIKNGVSPFKYSWGSGETTEKAVKLPVGTGKVLVTDANGCTASVDYTVNPKVLPELTAARLNSGEPIRMEKIQFAADSVKLDTAAMPSLDELYDFLYDNPTIIIEVSGHTNGLPADEYCDRISSERAKSVADYLISKGIEGRRVISKGYGKRKPIASNQTPEGRKRNQRVEIRLIKIGE</sequence>
<dbReference type="PANTHER" id="PTHR30329:SF21">
    <property type="entry name" value="LIPOPROTEIN YIAD-RELATED"/>
    <property type="match status" value="1"/>
</dbReference>
<reference evidence="3 4" key="1">
    <citation type="submission" date="2020-10" db="EMBL/GenBank/DDBJ databases">
        <title>Connecting structure to function with the recovery of over 1000 high-quality activated sludge metagenome-assembled genomes encoding full-length rRNA genes using long-read sequencing.</title>
        <authorList>
            <person name="Singleton C.M."/>
            <person name="Petriglieri F."/>
            <person name="Kristensen J.M."/>
            <person name="Kirkegaard R.H."/>
            <person name="Michaelsen T.Y."/>
            <person name="Andersen M.H."/>
            <person name="Karst S.M."/>
            <person name="Dueholm M.S."/>
            <person name="Nielsen P.H."/>
            <person name="Albertsen M."/>
        </authorList>
    </citation>
    <scope>NUCLEOTIDE SEQUENCE [LARGE SCALE GENOMIC DNA]</scope>
    <source>
        <strain evidence="3">Ribe_18-Q3-R11-54_MAXAC.273</strain>
    </source>
</reference>
<organism evidence="3 4">
    <name type="scientific">Candidatus Opimibacter skivensis</name>
    <dbReference type="NCBI Taxonomy" id="2982028"/>
    <lineage>
        <taxon>Bacteria</taxon>
        <taxon>Pseudomonadati</taxon>
        <taxon>Bacteroidota</taxon>
        <taxon>Saprospiria</taxon>
        <taxon>Saprospirales</taxon>
        <taxon>Saprospiraceae</taxon>
        <taxon>Candidatus Opimibacter</taxon>
    </lineage>
</organism>
<dbReference type="InterPro" id="IPR015943">
    <property type="entry name" value="WD40/YVTN_repeat-like_dom_sf"/>
</dbReference>
<evidence type="ECO:0000313" key="3">
    <source>
        <dbReference type="EMBL" id="MBK9985396.1"/>
    </source>
</evidence>
<proteinExistence type="predicted"/>
<dbReference type="GO" id="GO:0016020">
    <property type="term" value="C:membrane"/>
    <property type="evidence" value="ECO:0007669"/>
    <property type="project" value="UniProtKB-UniRule"/>
</dbReference>
<dbReference type="EMBL" id="JADKGY010000035">
    <property type="protein sequence ID" value="MBK9985396.1"/>
    <property type="molecule type" value="Genomic_DNA"/>
</dbReference>
<dbReference type="CDD" id="cd07185">
    <property type="entry name" value="OmpA_C-like"/>
    <property type="match status" value="1"/>
</dbReference>
<dbReference type="PANTHER" id="PTHR30329">
    <property type="entry name" value="STATOR ELEMENT OF FLAGELLAR MOTOR COMPLEX"/>
    <property type="match status" value="1"/>
</dbReference>
<evidence type="ECO:0000313" key="4">
    <source>
        <dbReference type="Proteomes" id="UP000808337"/>
    </source>
</evidence>
<evidence type="ECO:0000259" key="2">
    <source>
        <dbReference type="PROSITE" id="PS51123"/>
    </source>
</evidence>
<protein>
    <submittedName>
        <fullName evidence="3">OmpA family protein</fullName>
    </submittedName>
</protein>
<feature type="domain" description="OmpA-like" evidence="2">
    <location>
        <begin position="1229"/>
        <end position="1344"/>
    </location>
</feature>
<keyword evidence="1" id="KW-0472">Membrane</keyword>
<dbReference type="Gene3D" id="2.130.10.10">
    <property type="entry name" value="YVTN repeat-like/Quinoprotein amine dehydrogenase"/>
    <property type="match status" value="2"/>
</dbReference>
<dbReference type="SUPFAM" id="SSF103088">
    <property type="entry name" value="OmpA-like"/>
    <property type="match status" value="1"/>
</dbReference>
<dbReference type="Pfam" id="PF00691">
    <property type="entry name" value="OmpA"/>
    <property type="match status" value="1"/>
</dbReference>
<name>A0A9D7SZW0_9BACT</name>
<dbReference type="Gene3D" id="2.60.40.740">
    <property type="match status" value="6"/>
</dbReference>
<accession>A0A9D7SZW0</accession>
<dbReference type="InterPro" id="IPR050330">
    <property type="entry name" value="Bact_OuterMem_StrucFunc"/>
</dbReference>